<evidence type="ECO:0000313" key="2">
    <source>
        <dbReference type="EMBL" id="EGW00521.1"/>
    </source>
</evidence>
<reference evidence="3" key="1">
    <citation type="journal article" date="2011" name="Nat. Biotechnol.">
        <title>The genomic sequence of the Chinese hamster ovary (CHO)-K1 cell line.</title>
        <authorList>
            <person name="Xu X."/>
            <person name="Nagarajan H."/>
            <person name="Lewis N.E."/>
            <person name="Pan S."/>
            <person name="Cai Z."/>
            <person name="Liu X."/>
            <person name="Chen W."/>
            <person name="Xie M."/>
            <person name="Wang W."/>
            <person name="Hammond S."/>
            <person name="Andersen M.R."/>
            <person name="Neff N."/>
            <person name="Passarelli B."/>
            <person name="Koh W."/>
            <person name="Fan H.C."/>
            <person name="Wang J."/>
            <person name="Gui Y."/>
            <person name="Lee K.H."/>
            <person name="Betenbaugh M.J."/>
            <person name="Quake S.R."/>
            <person name="Famili I."/>
            <person name="Palsson B.O."/>
            <person name="Wang J."/>
        </authorList>
    </citation>
    <scope>NUCLEOTIDE SEQUENCE [LARGE SCALE GENOMIC DNA]</scope>
    <source>
        <strain evidence="3">CHO K1 cell line</strain>
    </source>
</reference>
<proteinExistence type="predicted"/>
<dbReference type="EMBL" id="JH000518">
    <property type="protein sequence ID" value="EGW00521.1"/>
    <property type="molecule type" value="Genomic_DNA"/>
</dbReference>
<dbReference type="InParanoid" id="G3HMM3"/>
<gene>
    <name evidence="2" type="ORF">I79_011991</name>
</gene>
<feature type="compositionally biased region" description="Basic and acidic residues" evidence="1">
    <location>
        <begin position="34"/>
        <end position="49"/>
    </location>
</feature>
<dbReference type="Proteomes" id="UP000001075">
    <property type="component" value="Unassembled WGS sequence"/>
</dbReference>
<evidence type="ECO:0000256" key="1">
    <source>
        <dbReference type="SAM" id="MobiDB-lite"/>
    </source>
</evidence>
<organism evidence="2 3">
    <name type="scientific">Cricetulus griseus</name>
    <name type="common">Chinese hamster</name>
    <name type="synonym">Cricetulus barabensis griseus</name>
    <dbReference type="NCBI Taxonomy" id="10029"/>
    <lineage>
        <taxon>Eukaryota</taxon>
        <taxon>Metazoa</taxon>
        <taxon>Chordata</taxon>
        <taxon>Craniata</taxon>
        <taxon>Vertebrata</taxon>
        <taxon>Euteleostomi</taxon>
        <taxon>Mammalia</taxon>
        <taxon>Eutheria</taxon>
        <taxon>Euarchontoglires</taxon>
        <taxon>Glires</taxon>
        <taxon>Rodentia</taxon>
        <taxon>Myomorpha</taxon>
        <taxon>Muroidea</taxon>
        <taxon>Cricetidae</taxon>
        <taxon>Cricetinae</taxon>
        <taxon>Cricetulus</taxon>
    </lineage>
</organism>
<evidence type="ECO:0000313" key="3">
    <source>
        <dbReference type="Proteomes" id="UP000001075"/>
    </source>
</evidence>
<feature type="compositionally biased region" description="Polar residues" evidence="1">
    <location>
        <begin position="1"/>
        <end position="18"/>
    </location>
</feature>
<feature type="region of interest" description="Disordered" evidence="1">
    <location>
        <begin position="1"/>
        <end position="68"/>
    </location>
</feature>
<protein>
    <submittedName>
        <fullName evidence="2">Uncharacterized protein</fullName>
    </submittedName>
</protein>
<accession>G3HMM3</accession>
<sequence>MPQGPRNSSRLKRTNSTAPSPPKKGRTQRPYAEAGKEGVPDRKLGDSFRLRAGSSSSSVSPACHAEAE</sequence>
<name>G3HMM3_CRIGR</name>
<dbReference type="AlphaFoldDB" id="G3HMM3"/>